<feature type="region of interest" description="Disordered" evidence="1">
    <location>
        <begin position="113"/>
        <end position="190"/>
    </location>
</feature>
<dbReference type="Pfam" id="PF08719">
    <property type="entry name" value="NADAR"/>
    <property type="match status" value="1"/>
</dbReference>
<feature type="compositionally biased region" description="Polar residues" evidence="1">
    <location>
        <begin position="166"/>
        <end position="179"/>
    </location>
</feature>
<organism evidence="3">
    <name type="scientific">viral metagenome</name>
    <dbReference type="NCBI Taxonomy" id="1070528"/>
    <lineage>
        <taxon>unclassified sequences</taxon>
        <taxon>metagenomes</taxon>
        <taxon>organismal metagenomes</taxon>
    </lineage>
</organism>
<feature type="compositionally biased region" description="Acidic residues" evidence="1">
    <location>
        <begin position="125"/>
        <end position="141"/>
    </location>
</feature>
<dbReference type="Gene3D" id="1.10.357.40">
    <property type="entry name" value="YbiA-like"/>
    <property type="match status" value="1"/>
</dbReference>
<protein>
    <recommendedName>
        <fullName evidence="2">NADAR domain-containing protein</fullName>
    </recommendedName>
</protein>
<dbReference type="InterPro" id="IPR037238">
    <property type="entry name" value="YbiA-like_sf"/>
</dbReference>
<proteinExistence type="predicted"/>
<dbReference type="Gene3D" id="3.90.70.80">
    <property type="match status" value="1"/>
</dbReference>
<sequence length="674" mass="77260">MVKSKLDDNINYPEIKSLETEDQEYDADLFEAEILGVDSIIAIGQAKYTFIDNNIIYYPVYIIKDERVDSQIGVYEIFSDMQPSILDEDGDIDITRLGPLLMYQFVTEKFLGNESEKSSQNGDVSDQEESDSDEELEESDQEEKSSEPAADNADDDADDDADDVNFSFSPLKTQDTQQAKIERAAYKKTSREPWPQTFMKNKNYGIVDNEGGGDCLFAAIRDGLSRSGVETSVAELREKLANEATEDIFQGYKTMYDMVVSEVTQADTEMKEMTKINKELSKRGKRVRDKEVLKDIITKGKENKKKYDIAKRERKYAKEMLAEYQFMVGIDSLEKFKAKIKTCTFWGETWAISTLERVMNIKLILFSKEAFAKKDIDNVILCGQLNDTILEERGVFEPSHYLMLEFMGYHYTLVTYKERGSFTFNEIPYDVKLKIVSKCLEKHAGPFYLIPEFRNFLQQLNMDTSDGESSNPSGESKSGIDENIGIYDDSTIFQFYSKSAHKLPGKGAGEKIKETDRNKYSELSSNDHWRKKLSNFWIEPFELDGHTWSSVEHYYQASKFKENNPAFYLSFSLDMNPEAELSKNAAMAKGAGGKSGKFKGKMVRQKDIKLDPTFFSGRHNTEMKLAQQAKFSQNEYLRDLLLATRDAKLVHFVRGAEPIVFSELMEIRNEMQNK</sequence>
<name>A0A6C0JDQ8_9ZZZZ</name>
<dbReference type="InterPro" id="IPR012816">
    <property type="entry name" value="NADAR"/>
</dbReference>
<dbReference type="SUPFAM" id="SSF143990">
    <property type="entry name" value="YbiA-like"/>
    <property type="match status" value="1"/>
</dbReference>
<dbReference type="AlphaFoldDB" id="A0A6C0JDQ8"/>
<reference evidence="3" key="1">
    <citation type="journal article" date="2020" name="Nature">
        <title>Giant virus diversity and host interactions through global metagenomics.</title>
        <authorList>
            <person name="Schulz F."/>
            <person name="Roux S."/>
            <person name="Paez-Espino D."/>
            <person name="Jungbluth S."/>
            <person name="Walsh D.A."/>
            <person name="Denef V.J."/>
            <person name="McMahon K.D."/>
            <person name="Konstantinidis K.T."/>
            <person name="Eloe-Fadrosh E.A."/>
            <person name="Kyrpides N.C."/>
            <person name="Woyke T."/>
        </authorList>
    </citation>
    <scope>NUCLEOTIDE SEQUENCE</scope>
    <source>
        <strain evidence="3">GVMAG-M-3300025890-48</strain>
    </source>
</reference>
<dbReference type="EMBL" id="MN740368">
    <property type="protein sequence ID" value="QHU03021.1"/>
    <property type="molecule type" value="Genomic_DNA"/>
</dbReference>
<evidence type="ECO:0000256" key="1">
    <source>
        <dbReference type="SAM" id="MobiDB-lite"/>
    </source>
</evidence>
<feature type="compositionally biased region" description="Basic and acidic residues" evidence="1">
    <location>
        <begin position="180"/>
        <end position="190"/>
    </location>
</feature>
<evidence type="ECO:0000313" key="3">
    <source>
        <dbReference type="EMBL" id="QHU03021.1"/>
    </source>
</evidence>
<feature type="domain" description="NADAR" evidence="2">
    <location>
        <begin position="531"/>
        <end position="651"/>
    </location>
</feature>
<evidence type="ECO:0000259" key="2">
    <source>
        <dbReference type="Pfam" id="PF08719"/>
    </source>
</evidence>
<dbReference type="CDD" id="cd15457">
    <property type="entry name" value="NADAR"/>
    <property type="match status" value="1"/>
</dbReference>
<feature type="compositionally biased region" description="Acidic residues" evidence="1">
    <location>
        <begin position="152"/>
        <end position="163"/>
    </location>
</feature>
<accession>A0A6C0JDQ8</accession>